<keyword evidence="2" id="KW-1185">Reference proteome</keyword>
<sequence length="60" mass="6488">MKRQRGAALLMVLWALALLGLIMAGVVDTLRLENRQSAFSLQQTHARLAAQAGLALTIQS</sequence>
<comment type="caution">
    <text evidence="1">The sequence shown here is derived from an EMBL/GenBank/DDBJ whole genome shotgun (WGS) entry which is preliminary data.</text>
</comment>
<proteinExistence type="predicted"/>
<dbReference type="EMBL" id="VBVZ01000154">
    <property type="protein sequence ID" value="TLG91598.1"/>
    <property type="molecule type" value="Genomic_DNA"/>
</dbReference>
<evidence type="ECO:0000313" key="2">
    <source>
        <dbReference type="Proteomes" id="UP000304941"/>
    </source>
</evidence>
<accession>A0ABY2U5I1</accession>
<feature type="non-terminal residue" evidence="1">
    <location>
        <position position="60"/>
    </location>
</feature>
<dbReference type="Proteomes" id="UP000304941">
    <property type="component" value="Unassembled WGS sequence"/>
</dbReference>
<evidence type="ECO:0000313" key="1">
    <source>
        <dbReference type="EMBL" id="TLG91598.1"/>
    </source>
</evidence>
<protein>
    <submittedName>
        <fullName evidence="1">General secretion pathway protein GspK</fullName>
    </submittedName>
</protein>
<name>A0ABY2U5I1_9PSED</name>
<reference evidence="1 2" key="1">
    <citation type="submission" date="2019-05" db="EMBL/GenBank/DDBJ databases">
        <title>Pseudomonas edaphica sp. nov., isolated from rhizospheric soil of Cistus ladanifer L. in Spain.</title>
        <authorList>
            <person name="Peix A."/>
        </authorList>
    </citation>
    <scope>NUCLEOTIDE SEQUENCE [LARGE SCALE GENOMIC DNA]</scope>
    <source>
        <strain evidence="1 2">RD25</strain>
    </source>
</reference>
<gene>
    <name evidence="1" type="ORF">FEM54_12445</name>
</gene>
<organism evidence="1 2">
    <name type="scientific">Pseudomonas edaphica</name>
    <dbReference type="NCBI Taxonomy" id="2006980"/>
    <lineage>
        <taxon>Bacteria</taxon>
        <taxon>Pseudomonadati</taxon>
        <taxon>Pseudomonadota</taxon>
        <taxon>Gammaproteobacteria</taxon>
        <taxon>Pseudomonadales</taxon>
        <taxon>Pseudomonadaceae</taxon>
        <taxon>Pseudomonas</taxon>
    </lineage>
</organism>